<proteinExistence type="predicted"/>
<reference evidence="2" key="1">
    <citation type="submission" date="2017-04" db="EMBL/GenBank/DDBJ databases">
        <authorList>
            <person name="Varghese N."/>
            <person name="Submissions S."/>
        </authorList>
    </citation>
    <scope>NUCLEOTIDE SEQUENCE [LARGE SCALE GENOMIC DNA]</scope>
</reference>
<dbReference type="RefSeq" id="WP_140048921.1">
    <property type="nucleotide sequence ID" value="NZ_FXWK01000001.1"/>
</dbReference>
<dbReference type="EMBL" id="FXWK01000001">
    <property type="protein sequence ID" value="SMQ68590.1"/>
    <property type="molecule type" value="Genomic_DNA"/>
</dbReference>
<dbReference type="Proteomes" id="UP000194474">
    <property type="component" value="Unassembled WGS sequence"/>
</dbReference>
<sequence>MADFDKATAELPILRDFIDFVNKQSAVYMDSLAGFEGNTVRIGRQVHRVTRPDHIETKNGENVVVWTSAEDPSQPDVILSTIRRATDYLDDNSHGGFNEQQLCASIIVFIFAYWDEEVRPAIARVRGVEPNSIRIDAMGDLRILRNAIIHAGGMVAASEHAKLKKMADLPMPDKRLVLSHDQMHRLLVLVKQAIGEIIMHYTGALPGAPTAEKIVDVAIQNAGPRTGTGPKDRTSSGM</sequence>
<accession>A0A1Y6F5J1</accession>
<keyword evidence="2" id="KW-1185">Reference proteome</keyword>
<organism evidence="1 2">
    <name type="scientific">Devosia lucknowensis</name>
    <dbReference type="NCBI Taxonomy" id="1096929"/>
    <lineage>
        <taxon>Bacteria</taxon>
        <taxon>Pseudomonadati</taxon>
        <taxon>Pseudomonadota</taxon>
        <taxon>Alphaproteobacteria</taxon>
        <taxon>Hyphomicrobiales</taxon>
        <taxon>Devosiaceae</taxon>
        <taxon>Devosia</taxon>
    </lineage>
</organism>
<dbReference type="AlphaFoldDB" id="A0A1Y6F5J1"/>
<evidence type="ECO:0000313" key="1">
    <source>
        <dbReference type="EMBL" id="SMQ68590.1"/>
    </source>
</evidence>
<name>A0A1Y6F5J1_9HYPH</name>
<dbReference type="OrthoDB" id="9255548at2"/>
<gene>
    <name evidence="1" type="ORF">SAMN06295905_1595</name>
</gene>
<protein>
    <submittedName>
        <fullName evidence="1">Uncharacterized protein</fullName>
    </submittedName>
</protein>
<evidence type="ECO:0000313" key="2">
    <source>
        <dbReference type="Proteomes" id="UP000194474"/>
    </source>
</evidence>